<feature type="region of interest" description="Disordered" evidence="1">
    <location>
        <begin position="57"/>
        <end position="91"/>
    </location>
</feature>
<evidence type="ECO:0000256" key="1">
    <source>
        <dbReference type="SAM" id="MobiDB-lite"/>
    </source>
</evidence>
<proteinExistence type="predicted"/>
<organism evidence="3 4">
    <name type="scientific">Streptomyces gibsoniae</name>
    <dbReference type="NCBI Taxonomy" id="3075529"/>
    <lineage>
        <taxon>Bacteria</taxon>
        <taxon>Bacillati</taxon>
        <taxon>Actinomycetota</taxon>
        <taxon>Actinomycetes</taxon>
        <taxon>Kitasatosporales</taxon>
        <taxon>Streptomycetaceae</taxon>
        <taxon>Streptomyces</taxon>
    </lineage>
</organism>
<accession>A0ABU2TU46</accession>
<keyword evidence="2" id="KW-0472">Membrane</keyword>
<gene>
    <name evidence="3" type="ORF">RM764_15115</name>
</gene>
<dbReference type="EMBL" id="JAVREY010000014">
    <property type="protein sequence ID" value="MDT0464341.1"/>
    <property type="molecule type" value="Genomic_DNA"/>
</dbReference>
<feature type="transmembrane region" description="Helical" evidence="2">
    <location>
        <begin position="7"/>
        <end position="26"/>
    </location>
</feature>
<feature type="compositionally biased region" description="Basic and acidic residues" evidence="1">
    <location>
        <begin position="65"/>
        <end position="75"/>
    </location>
</feature>
<evidence type="ECO:0000313" key="3">
    <source>
        <dbReference type="EMBL" id="MDT0464341.1"/>
    </source>
</evidence>
<name>A0ABU2TU46_9ACTN</name>
<evidence type="ECO:0000256" key="2">
    <source>
        <dbReference type="SAM" id="Phobius"/>
    </source>
</evidence>
<sequence length="91" mass="10234">MDPRIRRFGNGLMTCIAVAWFGHQALYGEGLLRIVSALMLVMSVIAAAGWALNDIHPRPKRRRSRERDAGRKVGDTETAQLEDSAYHSRKI</sequence>
<keyword evidence="4" id="KW-1185">Reference proteome</keyword>
<keyword evidence="2" id="KW-1133">Transmembrane helix</keyword>
<dbReference type="Proteomes" id="UP001183809">
    <property type="component" value="Unassembled WGS sequence"/>
</dbReference>
<feature type="transmembrane region" description="Helical" evidence="2">
    <location>
        <begin position="32"/>
        <end position="53"/>
    </location>
</feature>
<keyword evidence="2" id="KW-0812">Transmembrane</keyword>
<dbReference type="RefSeq" id="WP_311695478.1">
    <property type="nucleotide sequence ID" value="NZ_JAVREY010000014.1"/>
</dbReference>
<protein>
    <submittedName>
        <fullName evidence="3">Uncharacterized protein</fullName>
    </submittedName>
</protein>
<reference evidence="4" key="1">
    <citation type="submission" date="2023-07" db="EMBL/GenBank/DDBJ databases">
        <title>30 novel species of actinomycetes from the DSMZ collection.</title>
        <authorList>
            <person name="Nouioui I."/>
        </authorList>
    </citation>
    <scope>NUCLEOTIDE SEQUENCE [LARGE SCALE GENOMIC DNA]</scope>
    <source>
        <strain evidence="4">DSM 41699</strain>
    </source>
</reference>
<comment type="caution">
    <text evidence="3">The sequence shown here is derived from an EMBL/GenBank/DDBJ whole genome shotgun (WGS) entry which is preliminary data.</text>
</comment>
<evidence type="ECO:0000313" key="4">
    <source>
        <dbReference type="Proteomes" id="UP001183809"/>
    </source>
</evidence>